<sequence length="216" mass="23404">AGRGLSKPIQSMIGFHVILIFTISQTLVAAIPFRPGGSFANIGNFLAQFDASTAPLMPWPETTDPSQTCPPASDPSERVVKSKIPIQFPDTPGCYEFKTPNYDTSGYPSAENVAYICTWVNSLPRGTKADGRIDGSTFELQGIGSSGSCVDHLSMKNLVNDNPGDDQDQDSDDERTKFCGSLSSDKIFTVEKRTFNIQLRANRARGGKGARIVLCF</sequence>
<keyword evidence="2" id="KW-0812">Transmembrane</keyword>
<dbReference type="AlphaFoldDB" id="A0A553NTQ0"/>
<dbReference type="EMBL" id="VCGU01000010">
    <property type="protein sequence ID" value="TRY68804.1"/>
    <property type="molecule type" value="Genomic_DNA"/>
</dbReference>
<accession>A0A553NTQ0</accession>
<protein>
    <recommendedName>
        <fullName evidence="5">CUB domain-containing protein</fullName>
    </recommendedName>
</protein>
<feature type="non-terminal residue" evidence="3">
    <location>
        <position position="1"/>
    </location>
</feature>
<evidence type="ECO:0000256" key="1">
    <source>
        <dbReference type="SAM" id="MobiDB-lite"/>
    </source>
</evidence>
<keyword evidence="4" id="KW-1185">Reference proteome</keyword>
<evidence type="ECO:0008006" key="5">
    <source>
        <dbReference type="Google" id="ProtNLM"/>
    </source>
</evidence>
<feature type="transmembrane region" description="Helical" evidence="2">
    <location>
        <begin position="12"/>
        <end position="33"/>
    </location>
</feature>
<evidence type="ECO:0000313" key="3">
    <source>
        <dbReference type="EMBL" id="TRY68804.1"/>
    </source>
</evidence>
<proteinExistence type="predicted"/>
<dbReference type="InterPro" id="IPR035914">
    <property type="entry name" value="Sperma_CUB_dom_sf"/>
</dbReference>
<dbReference type="Gene3D" id="2.60.120.290">
    <property type="entry name" value="Spermadhesin, CUB domain"/>
    <property type="match status" value="1"/>
</dbReference>
<organism evidence="3 4">
    <name type="scientific">Tigriopus californicus</name>
    <name type="common">Marine copepod</name>
    <dbReference type="NCBI Taxonomy" id="6832"/>
    <lineage>
        <taxon>Eukaryota</taxon>
        <taxon>Metazoa</taxon>
        <taxon>Ecdysozoa</taxon>
        <taxon>Arthropoda</taxon>
        <taxon>Crustacea</taxon>
        <taxon>Multicrustacea</taxon>
        <taxon>Hexanauplia</taxon>
        <taxon>Copepoda</taxon>
        <taxon>Harpacticoida</taxon>
        <taxon>Harpacticidae</taxon>
        <taxon>Tigriopus</taxon>
    </lineage>
</organism>
<name>A0A553NTQ0_TIGCA</name>
<keyword evidence="2" id="KW-0472">Membrane</keyword>
<gene>
    <name evidence="3" type="ORF">TCAL_04670</name>
</gene>
<feature type="compositionally biased region" description="Acidic residues" evidence="1">
    <location>
        <begin position="163"/>
        <end position="173"/>
    </location>
</feature>
<feature type="region of interest" description="Disordered" evidence="1">
    <location>
        <begin position="156"/>
        <end position="175"/>
    </location>
</feature>
<dbReference type="Proteomes" id="UP000318571">
    <property type="component" value="Chromosome 1"/>
</dbReference>
<evidence type="ECO:0000256" key="2">
    <source>
        <dbReference type="SAM" id="Phobius"/>
    </source>
</evidence>
<reference evidence="3 4" key="1">
    <citation type="journal article" date="2018" name="Nat. Ecol. Evol.">
        <title>Genomic signatures of mitonuclear coevolution across populations of Tigriopus californicus.</title>
        <authorList>
            <person name="Barreto F.S."/>
            <person name="Watson E.T."/>
            <person name="Lima T.G."/>
            <person name="Willett C.S."/>
            <person name="Edmands S."/>
            <person name="Li W."/>
            <person name="Burton R.S."/>
        </authorList>
    </citation>
    <scope>NUCLEOTIDE SEQUENCE [LARGE SCALE GENOMIC DNA]</scope>
    <source>
        <strain evidence="3 4">San Diego</strain>
    </source>
</reference>
<evidence type="ECO:0000313" key="4">
    <source>
        <dbReference type="Proteomes" id="UP000318571"/>
    </source>
</evidence>
<keyword evidence="2" id="KW-1133">Transmembrane helix</keyword>
<comment type="caution">
    <text evidence="3">The sequence shown here is derived from an EMBL/GenBank/DDBJ whole genome shotgun (WGS) entry which is preliminary data.</text>
</comment>